<gene>
    <name evidence="7" type="ORF">CUNI_LOCUS9231</name>
</gene>
<feature type="transmembrane region" description="Helical" evidence="5">
    <location>
        <begin position="27"/>
        <end position="48"/>
    </location>
</feature>
<reference evidence="7" key="1">
    <citation type="submission" date="2021-04" db="EMBL/GenBank/DDBJ databases">
        <authorList>
            <consortium name="Molecular Ecology Group"/>
        </authorList>
    </citation>
    <scope>NUCLEOTIDE SEQUENCE</scope>
</reference>
<dbReference type="OrthoDB" id="6149106at2759"/>
<evidence type="ECO:0000256" key="5">
    <source>
        <dbReference type="SAM" id="Phobius"/>
    </source>
</evidence>
<evidence type="ECO:0000259" key="6">
    <source>
        <dbReference type="PROSITE" id="PS50262"/>
    </source>
</evidence>
<dbReference type="Gene3D" id="1.20.1070.10">
    <property type="entry name" value="Rhodopsin 7-helix transmembrane proteins"/>
    <property type="match status" value="1"/>
</dbReference>
<dbReference type="InterPro" id="IPR017452">
    <property type="entry name" value="GPCR_Rhodpsn_7TM"/>
</dbReference>
<organism evidence="7 8">
    <name type="scientific">Candidula unifasciata</name>
    <dbReference type="NCBI Taxonomy" id="100452"/>
    <lineage>
        <taxon>Eukaryota</taxon>
        <taxon>Metazoa</taxon>
        <taxon>Spiralia</taxon>
        <taxon>Lophotrochozoa</taxon>
        <taxon>Mollusca</taxon>
        <taxon>Gastropoda</taxon>
        <taxon>Heterobranchia</taxon>
        <taxon>Euthyneura</taxon>
        <taxon>Panpulmonata</taxon>
        <taxon>Eupulmonata</taxon>
        <taxon>Stylommatophora</taxon>
        <taxon>Helicina</taxon>
        <taxon>Helicoidea</taxon>
        <taxon>Geomitridae</taxon>
        <taxon>Candidula</taxon>
    </lineage>
</organism>
<keyword evidence="2 5" id="KW-0812">Transmembrane</keyword>
<keyword evidence="8" id="KW-1185">Reference proteome</keyword>
<dbReference type="PROSITE" id="PS50262">
    <property type="entry name" value="G_PROTEIN_RECEP_F1_2"/>
    <property type="match status" value="1"/>
</dbReference>
<dbReference type="SUPFAM" id="SSF81321">
    <property type="entry name" value="Family A G protein-coupled receptor-like"/>
    <property type="match status" value="1"/>
</dbReference>
<feature type="domain" description="G-protein coupled receptors family 1 profile" evidence="6">
    <location>
        <begin position="1"/>
        <end position="194"/>
    </location>
</feature>
<protein>
    <recommendedName>
        <fullName evidence="6">G-protein coupled receptors family 1 profile domain-containing protein</fullName>
    </recommendedName>
</protein>
<feature type="non-terminal residue" evidence="7">
    <location>
        <position position="222"/>
    </location>
</feature>
<sequence>YVLNMMVSAQRMIVVVMPFKTRTTFSFRLNLILITSIILVTFGTHSYIPQAYSVRQIGENKFLVTSSQFYLDNNTLFHVTRDVLMVLFSFCPLLVSLLSNVFLVYSLRIHFQKAQEIRAIQSRTKSQEGQITYMIISSTLVFTLLSLPSNTNHLLETFLPNYGGHKNGRYFFNIIREVFYTLLVLGDITNFMFYACISSAFRGYLVSMMSPLMNCLCRLSKE</sequence>
<proteinExistence type="predicted"/>
<dbReference type="EMBL" id="CAJHNH020001586">
    <property type="protein sequence ID" value="CAG5123673.1"/>
    <property type="molecule type" value="Genomic_DNA"/>
</dbReference>
<name>A0A8S3Z2G4_9EUPU</name>
<keyword evidence="4 5" id="KW-0472">Membrane</keyword>
<dbReference type="GO" id="GO:0016020">
    <property type="term" value="C:membrane"/>
    <property type="evidence" value="ECO:0007669"/>
    <property type="project" value="UniProtKB-SubCell"/>
</dbReference>
<accession>A0A8S3Z2G4</accession>
<comment type="subcellular location">
    <subcellularLocation>
        <location evidence="1">Membrane</location>
    </subcellularLocation>
</comment>
<feature type="transmembrane region" description="Helical" evidence="5">
    <location>
        <begin position="83"/>
        <end position="111"/>
    </location>
</feature>
<keyword evidence="3 5" id="KW-1133">Transmembrane helix</keyword>
<feature type="transmembrane region" description="Helical" evidence="5">
    <location>
        <begin position="178"/>
        <end position="201"/>
    </location>
</feature>
<evidence type="ECO:0000256" key="2">
    <source>
        <dbReference type="ARBA" id="ARBA00022692"/>
    </source>
</evidence>
<dbReference type="Proteomes" id="UP000678393">
    <property type="component" value="Unassembled WGS sequence"/>
</dbReference>
<evidence type="ECO:0000256" key="3">
    <source>
        <dbReference type="ARBA" id="ARBA00022989"/>
    </source>
</evidence>
<comment type="caution">
    <text evidence="7">The sequence shown here is derived from an EMBL/GenBank/DDBJ whole genome shotgun (WGS) entry which is preliminary data.</text>
</comment>
<evidence type="ECO:0000256" key="4">
    <source>
        <dbReference type="ARBA" id="ARBA00023136"/>
    </source>
</evidence>
<dbReference type="AlphaFoldDB" id="A0A8S3Z2G4"/>
<evidence type="ECO:0000313" key="8">
    <source>
        <dbReference type="Proteomes" id="UP000678393"/>
    </source>
</evidence>
<evidence type="ECO:0000256" key="1">
    <source>
        <dbReference type="ARBA" id="ARBA00004370"/>
    </source>
</evidence>
<dbReference type="PANTHER" id="PTHR46895">
    <property type="entry name" value="PROTEIN CBG20548-RELATED"/>
    <property type="match status" value="1"/>
</dbReference>
<evidence type="ECO:0000313" key="7">
    <source>
        <dbReference type="EMBL" id="CAG5123673.1"/>
    </source>
</evidence>
<dbReference type="PANTHER" id="PTHR46895:SF4">
    <property type="entry name" value="G-PROTEIN COUPLED RECEPTORS FAMILY 1 PROFILE DOMAIN-CONTAINING PROTEIN"/>
    <property type="match status" value="1"/>
</dbReference>